<evidence type="ECO:0000313" key="7">
    <source>
        <dbReference type="EMBL" id="MXN65166.1"/>
    </source>
</evidence>
<accession>A0A7X3LU53</accession>
<keyword evidence="4" id="KW-0560">Oxidoreductase</keyword>
<dbReference type="PRINTS" id="PR00368">
    <property type="entry name" value="FADPNR"/>
</dbReference>
<dbReference type="RefSeq" id="WP_160775378.1">
    <property type="nucleotide sequence ID" value="NZ_WUMV01000003.1"/>
</dbReference>
<evidence type="ECO:0000259" key="5">
    <source>
        <dbReference type="Pfam" id="PF07992"/>
    </source>
</evidence>
<feature type="domain" description="Reductase C-terminal" evidence="6">
    <location>
        <begin position="320"/>
        <end position="385"/>
    </location>
</feature>
<reference evidence="7 8" key="1">
    <citation type="submission" date="2019-12" db="EMBL/GenBank/DDBJ databases">
        <authorList>
            <person name="Li M."/>
        </authorList>
    </citation>
    <scope>NUCLEOTIDE SEQUENCE [LARGE SCALE GENOMIC DNA]</scope>
    <source>
        <strain evidence="7 8">GBMRC 2046</strain>
    </source>
</reference>
<evidence type="ECO:0000256" key="1">
    <source>
        <dbReference type="ARBA" id="ARBA00001974"/>
    </source>
</evidence>
<dbReference type="AlphaFoldDB" id="A0A7X3LU53"/>
<dbReference type="GO" id="GO:0016651">
    <property type="term" value="F:oxidoreductase activity, acting on NAD(P)H"/>
    <property type="evidence" value="ECO:0007669"/>
    <property type="project" value="TreeGrafter"/>
</dbReference>
<evidence type="ECO:0000256" key="3">
    <source>
        <dbReference type="ARBA" id="ARBA00022827"/>
    </source>
</evidence>
<dbReference type="Gene3D" id="3.50.50.60">
    <property type="entry name" value="FAD/NAD(P)-binding domain"/>
    <property type="match status" value="2"/>
</dbReference>
<dbReference type="InterPro" id="IPR016156">
    <property type="entry name" value="FAD/NAD-linked_Rdtase_dimer_sf"/>
</dbReference>
<keyword evidence="2" id="KW-0285">Flavoprotein</keyword>
<proteinExistence type="predicted"/>
<feature type="domain" description="FAD/NAD(P)-binding" evidence="5">
    <location>
        <begin position="4"/>
        <end position="301"/>
    </location>
</feature>
<dbReference type="Gene3D" id="3.30.390.30">
    <property type="match status" value="1"/>
</dbReference>
<evidence type="ECO:0000259" key="6">
    <source>
        <dbReference type="Pfam" id="PF14759"/>
    </source>
</evidence>
<dbReference type="InterPro" id="IPR050446">
    <property type="entry name" value="FAD-oxidoreductase/Apoptosis"/>
</dbReference>
<comment type="cofactor">
    <cofactor evidence="1">
        <name>FAD</name>
        <dbReference type="ChEBI" id="CHEBI:57692"/>
    </cofactor>
</comment>
<sequence length="394" mass="42400">MQDRIVVLGAGQAAAQLVQSLRQNGHEGEIVLIGDEPHPPYQRPPLSKKYLMGEVGNDTLELRPSSFYETQSVELHLGVKAEAVDREKKLVKTSGGEEIAYDRLVFATGTRARGLPLAGADLPGVVSLRTIADVDAIRPALEGEGRIAIVGGGYIGLEVAAVARSLGREVTVLEGLDRVMKRVVSPVISDFYQKLHHDNGVDIRLNVAIEAFEGTARVEAVRFADGSRLDCDLVLVAVGAAPNDELAAACGLDVSDGILVDGAGRTSDEAVYAAGDCTRFFSARYGRSIRLESVQNAIDQAKAVAADICGKDVDYDPVPWFWSDQYHVKLQIAGLSQGYDEAITVGDPASGSFYVAYLKDEKLIAVDSINHARSHMMARRAMGESWRDDLLPPA</sequence>
<dbReference type="SUPFAM" id="SSF55424">
    <property type="entry name" value="FAD/NAD-linked reductases, dimerisation (C-terminal) domain"/>
    <property type="match status" value="1"/>
</dbReference>
<evidence type="ECO:0000313" key="8">
    <source>
        <dbReference type="Proteomes" id="UP000433101"/>
    </source>
</evidence>
<dbReference type="PRINTS" id="PR00411">
    <property type="entry name" value="PNDRDTASEI"/>
</dbReference>
<protein>
    <submittedName>
        <fullName evidence="7">Pyridine nucleotide-disulfide oxidoreductase</fullName>
    </submittedName>
</protein>
<dbReference type="SUPFAM" id="SSF51905">
    <property type="entry name" value="FAD/NAD(P)-binding domain"/>
    <property type="match status" value="2"/>
</dbReference>
<dbReference type="InterPro" id="IPR036188">
    <property type="entry name" value="FAD/NAD-bd_sf"/>
</dbReference>
<dbReference type="EMBL" id="WUMV01000003">
    <property type="protein sequence ID" value="MXN65166.1"/>
    <property type="molecule type" value="Genomic_DNA"/>
</dbReference>
<gene>
    <name evidence="7" type="ORF">GR183_09620</name>
</gene>
<organism evidence="7 8">
    <name type="scientific">Stappia sediminis</name>
    <dbReference type="NCBI Taxonomy" id="2692190"/>
    <lineage>
        <taxon>Bacteria</taxon>
        <taxon>Pseudomonadati</taxon>
        <taxon>Pseudomonadota</taxon>
        <taxon>Alphaproteobacteria</taxon>
        <taxon>Hyphomicrobiales</taxon>
        <taxon>Stappiaceae</taxon>
        <taxon>Stappia</taxon>
    </lineage>
</organism>
<dbReference type="PANTHER" id="PTHR43557">
    <property type="entry name" value="APOPTOSIS-INDUCING FACTOR 1"/>
    <property type="match status" value="1"/>
</dbReference>
<dbReference type="Proteomes" id="UP000433101">
    <property type="component" value="Unassembled WGS sequence"/>
</dbReference>
<dbReference type="Pfam" id="PF14759">
    <property type="entry name" value="Reductase_C"/>
    <property type="match status" value="1"/>
</dbReference>
<evidence type="ECO:0000256" key="2">
    <source>
        <dbReference type="ARBA" id="ARBA00022630"/>
    </source>
</evidence>
<dbReference type="InterPro" id="IPR023753">
    <property type="entry name" value="FAD/NAD-binding_dom"/>
</dbReference>
<dbReference type="PANTHER" id="PTHR43557:SF2">
    <property type="entry name" value="RIESKE DOMAIN-CONTAINING PROTEIN-RELATED"/>
    <property type="match status" value="1"/>
</dbReference>
<evidence type="ECO:0000256" key="4">
    <source>
        <dbReference type="ARBA" id="ARBA00023002"/>
    </source>
</evidence>
<dbReference type="Pfam" id="PF07992">
    <property type="entry name" value="Pyr_redox_2"/>
    <property type="match status" value="1"/>
</dbReference>
<dbReference type="InterPro" id="IPR028202">
    <property type="entry name" value="Reductase_C"/>
</dbReference>
<keyword evidence="3" id="KW-0274">FAD</keyword>
<comment type="caution">
    <text evidence="7">The sequence shown here is derived from an EMBL/GenBank/DDBJ whole genome shotgun (WGS) entry which is preliminary data.</text>
</comment>
<dbReference type="GO" id="GO:0005737">
    <property type="term" value="C:cytoplasm"/>
    <property type="evidence" value="ECO:0007669"/>
    <property type="project" value="TreeGrafter"/>
</dbReference>
<keyword evidence="8" id="KW-1185">Reference proteome</keyword>
<name>A0A7X3LU53_9HYPH</name>